<gene>
    <name evidence="2" type="ORF">AVDCRST_MAG42-1155</name>
</gene>
<protein>
    <submittedName>
        <fullName evidence="2">Uncharacterized protein</fullName>
    </submittedName>
</protein>
<evidence type="ECO:0000313" key="2">
    <source>
        <dbReference type="EMBL" id="CAA9231505.1"/>
    </source>
</evidence>
<reference evidence="2" key="1">
    <citation type="submission" date="2020-02" db="EMBL/GenBank/DDBJ databases">
        <authorList>
            <person name="Meier V. D."/>
        </authorList>
    </citation>
    <scope>NUCLEOTIDE SEQUENCE</scope>
    <source>
        <strain evidence="2">AVDCRST_MAG42</strain>
    </source>
</reference>
<accession>A0A6J4HUL2</accession>
<name>A0A6J4HUL2_9BACT</name>
<organism evidence="2">
    <name type="scientific">uncultured Chthoniobacterales bacterium</name>
    <dbReference type="NCBI Taxonomy" id="1836801"/>
    <lineage>
        <taxon>Bacteria</taxon>
        <taxon>Pseudomonadati</taxon>
        <taxon>Verrucomicrobiota</taxon>
        <taxon>Spartobacteria</taxon>
        <taxon>Chthoniobacterales</taxon>
        <taxon>environmental samples</taxon>
    </lineage>
</organism>
<feature type="chain" id="PRO_5026891337" evidence="1">
    <location>
        <begin position="23"/>
        <end position="271"/>
    </location>
</feature>
<sequence length="271" mass="31222">MVARQLIIAAASAVVCALPAVAAADVRTVSVPASTTLYFHMESHSHAEYFEFRKDGRYRQIDVQHLMTEEWDSGRWEARGEDIILRSSRRPVDIVTREFRIYVRDRADLRRLRHLRQKLAAFLQLNGGRTIPFATIKTIAVHLPNSRRKLDISLDVHFELDAKRPEVERGALEVLLRRIDDYLRNPDVFTHSFRLRRYRGVEWLEPVGPNDVAPSPVADLVKRIDQSGGKQPDYVFVRVSQRQFAAGAGSLYPFKFYPAMNEKVKAQEPKR</sequence>
<dbReference type="AlphaFoldDB" id="A0A6J4HUL2"/>
<proteinExistence type="predicted"/>
<evidence type="ECO:0000256" key="1">
    <source>
        <dbReference type="SAM" id="SignalP"/>
    </source>
</evidence>
<dbReference type="EMBL" id="CADCTA010000052">
    <property type="protein sequence ID" value="CAA9231505.1"/>
    <property type="molecule type" value="Genomic_DNA"/>
</dbReference>
<keyword evidence="1" id="KW-0732">Signal</keyword>
<feature type="signal peptide" evidence="1">
    <location>
        <begin position="1"/>
        <end position="22"/>
    </location>
</feature>